<dbReference type="RefSeq" id="WP_084574522.1">
    <property type="nucleotide sequence ID" value="NZ_CP155572.1"/>
</dbReference>
<dbReference type="CDD" id="cd07034">
    <property type="entry name" value="TPP_PYR_PFOR_IOR-alpha_like"/>
    <property type="match status" value="1"/>
</dbReference>
<gene>
    <name evidence="4" type="ORF">SAMN04488500_103188</name>
</gene>
<dbReference type="AlphaFoldDB" id="A0A1W1ZCZ7"/>
<organism evidence="4 5">
    <name type="scientific">Sporomusa malonica</name>
    <dbReference type="NCBI Taxonomy" id="112901"/>
    <lineage>
        <taxon>Bacteria</taxon>
        <taxon>Bacillati</taxon>
        <taxon>Bacillota</taxon>
        <taxon>Negativicutes</taxon>
        <taxon>Selenomonadales</taxon>
        <taxon>Sporomusaceae</taxon>
        <taxon>Sporomusa</taxon>
    </lineage>
</organism>
<protein>
    <submittedName>
        <fullName evidence="4">2-oxoglutarate ferredoxin oxidoreductase, alpha subunit</fullName>
    </submittedName>
</protein>
<evidence type="ECO:0000259" key="2">
    <source>
        <dbReference type="Pfam" id="PF01855"/>
    </source>
</evidence>
<dbReference type="InterPro" id="IPR033412">
    <property type="entry name" value="PFOR_II"/>
</dbReference>
<dbReference type="PANTHER" id="PTHR43088:SF1">
    <property type="entry name" value="SUBUNIT OF PYRUVATE:FLAVODOXIN OXIDOREDUCTASE"/>
    <property type="match status" value="1"/>
</dbReference>
<evidence type="ECO:0000256" key="1">
    <source>
        <dbReference type="ARBA" id="ARBA00023002"/>
    </source>
</evidence>
<sequence length="379" mass="40700">MTKARLMQGNQACAEGALAAGVRFFGGYPITPSTEVAEILAERLPELGGKFIQMEDEIASMGAVCGAALTGVKALTATSGPGFSLKQELIGYASIAEIPVVIVNVQRLGPSTGKPTSPGQGDVMQARWGSHGDRGVIALSPASVRECFDITVKAVNFSEKLRTPVILLLDEVIGHMRERVELPEADEIEIINRKLPTVPPSEYQAYKPDADRIPAMASFGSGYYYHVTGLVHNYQGQPTQANNLTAELIERLHTKIDNARDELTLYTEHYLDDAEVLVISYGGSARAAIAAVKAAREQGIKAGLLKLITIWPFPGSIVQQAAVKAKKVIVPEMNYGQLAGEIERYVGQDKVVSVTRVDGELFKLEEILTPIVTAAGGAK</sequence>
<dbReference type="Pfam" id="PF17147">
    <property type="entry name" value="PFOR_II"/>
    <property type="match status" value="1"/>
</dbReference>
<dbReference type="OrthoDB" id="9794954at2"/>
<reference evidence="4 5" key="1">
    <citation type="submission" date="2017-04" db="EMBL/GenBank/DDBJ databases">
        <authorList>
            <person name="Afonso C.L."/>
            <person name="Miller P.J."/>
            <person name="Scott M.A."/>
            <person name="Spackman E."/>
            <person name="Goraichik I."/>
            <person name="Dimitrov K.M."/>
            <person name="Suarez D.L."/>
            <person name="Swayne D.E."/>
        </authorList>
    </citation>
    <scope>NUCLEOTIDE SEQUENCE [LARGE SCALE GENOMIC DNA]</scope>
    <source>
        <strain evidence="4 5">DSM 5090</strain>
    </source>
</reference>
<accession>A0A1W1ZCZ7</accession>
<dbReference type="SUPFAM" id="SSF52518">
    <property type="entry name" value="Thiamin diphosphate-binding fold (THDP-binding)"/>
    <property type="match status" value="1"/>
</dbReference>
<dbReference type="InterPro" id="IPR002880">
    <property type="entry name" value="Pyrv_Fd/Flavodoxin_OxRdtase_N"/>
</dbReference>
<name>A0A1W1ZCZ7_9FIRM</name>
<dbReference type="FunFam" id="3.40.50.920:FF:000013">
    <property type="entry name" value="Ferredoxin oxidoreductase alpha subunit"/>
    <property type="match status" value="1"/>
</dbReference>
<dbReference type="InterPro" id="IPR052368">
    <property type="entry name" value="2-oxoacid_oxidoreductase"/>
</dbReference>
<dbReference type="Gene3D" id="3.40.50.970">
    <property type="match status" value="1"/>
</dbReference>
<dbReference type="FunFam" id="3.40.50.970:FF:000022">
    <property type="entry name" value="2-oxoglutarate ferredoxin oxidoreductase alpha subunit"/>
    <property type="match status" value="1"/>
</dbReference>
<evidence type="ECO:0000313" key="4">
    <source>
        <dbReference type="EMBL" id="SMC46226.1"/>
    </source>
</evidence>
<dbReference type="GO" id="GO:0016491">
    <property type="term" value="F:oxidoreductase activity"/>
    <property type="evidence" value="ECO:0007669"/>
    <property type="project" value="UniProtKB-KW"/>
</dbReference>
<keyword evidence="5" id="KW-1185">Reference proteome</keyword>
<dbReference type="NCBIfam" id="NF006412">
    <property type="entry name" value="PRK08659.1"/>
    <property type="match status" value="1"/>
</dbReference>
<dbReference type="InterPro" id="IPR009014">
    <property type="entry name" value="Transketo_C/PFOR_II"/>
</dbReference>
<evidence type="ECO:0000259" key="3">
    <source>
        <dbReference type="Pfam" id="PF17147"/>
    </source>
</evidence>
<feature type="domain" description="Pyruvate:ferredoxin oxidoreductase core" evidence="3">
    <location>
        <begin position="274"/>
        <end position="367"/>
    </location>
</feature>
<dbReference type="Gene3D" id="3.40.50.920">
    <property type="match status" value="1"/>
</dbReference>
<dbReference type="EMBL" id="FWXI01000003">
    <property type="protein sequence ID" value="SMC46226.1"/>
    <property type="molecule type" value="Genomic_DNA"/>
</dbReference>
<dbReference type="PANTHER" id="PTHR43088">
    <property type="entry name" value="SUBUNIT OF PYRUVATE:FLAVODOXIN OXIDOREDUCTASE-RELATED"/>
    <property type="match status" value="1"/>
</dbReference>
<evidence type="ECO:0000313" key="5">
    <source>
        <dbReference type="Proteomes" id="UP000192738"/>
    </source>
</evidence>
<dbReference type="Proteomes" id="UP000192738">
    <property type="component" value="Unassembled WGS sequence"/>
</dbReference>
<dbReference type="InterPro" id="IPR029061">
    <property type="entry name" value="THDP-binding"/>
</dbReference>
<dbReference type="STRING" id="112901.SAMN04488500_103188"/>
<feature type="domain" description="Pyruvate flavodoxin/ferredoxin oxidoreductase pyrimidine binding" evidence="2">
    <location>
        <begin position="15"/>
        <end position="241"/>
    </location>
</feature>
<dbReference type="Pfam" id="PF01855">
    <property type="entry name" value="POR_N"/>
    <property type="match status" value="1"/>
</dbReference>
<dbReference type="SUPFAM" id="SSF52922">
    <property type="entry name" value="TK C-terminal domain-like"/>
    <property type="match status" value="1"/>
</dbReference>
<proteinExistence type="predicted"/>
<keyword evidence="1" id="KW-0560">Oxidoreductase</keyword>